<proteinExistence type="predicted"/>
<reference evidence="1" key="2">
    <citation type="submission" date="2023-06" db="EMBL/GenBank/DDBJ databases">
        <authorList>
            <consortium name="Lawrence Berkeley National Laboratory"/>
            <person name="Haridas S."/>
            <person name="Hensen N."/>
            <person name="Bonometti L."/>
            <person name="Westerberg I."/>
            <person name="Brannstrom I.O."/>
            <person name="Guillou S."/>
            <person name="Cros-Aarteil S."/>
            <person name="Calhoun S."/>
            <person name="Kuo A."/>
            <person name="Mondo S."/>
            <person name="Pangilinan J."/>
            <person name="Riley R."/>
            <person name="Labutti K."/>
            <person name="Andreopoulos B."/>
            <person name="Lipzen A."/>
            <person name="Chen C."/>
            <person name="Yanf M."/>
            <person name="Daum C."/>
            <person name="Ng V."/>
            <person name="Clum A."/>
            <person name="Steindorff A."/>
            <person name="Ohm R."/>
            <person name="Martin F."/>
            <person name="Silar P."/>
            <person name="Natvig D."/>
            <person name="Lalanne C."/>
            <person name="Gautier V."/>
            <person name="Ament-Velasquez S.L."/>
            <person name="Kruys A."/>
            <person name="Hutchinson M.I."/>
            <person name="Powell A.J."/>
            <person name="Barry K."/>
            <person name="Miller A.N."/>
            <person name="Grigoriev I.V."/>
            <person name="Debuchy R."/>
            <person name="Gladieux P."/>
            <person name="Thoren M.H."/>
            <person name="Johannesson H."/>
        </authorList>
    </citation>
    <scope>NUCLEOTIDE SEQUENCE</scope>
    <source>
        <strain evidence="1">SMH4131-1</strain>
    </source>
</reference>
<dbReference type="GO" id="GO:0005759">
    <property type="term" value="C:mitochondrial matrix"/>
    <property type="evidence" value="ECO:0007669"/>
    <property type="project" value="TreeGrafter"/>
</dbReference>
<comment type="caution">
    <text evidence="1">The sequence shown here is derived from an EMBL/GenBank/DDBJ whole genome shotgun (WGS) entry which is preliminary data.</text>
</comment>
<name>A0AAE0MIN3_9PEZI</name>
<evidence type="ECO:0000313" key="2">
    <source>
        <dbReference type="Proteomes" id="UP001286456"/>
    </source>
</evidence>
<dbReference type="Pfam" id="PF13233">
    <property type="entry name" value="Complex1_LYR_2"/>
    <property type="match status" value="1"/>
</dbReference>
<organism evidence="1 2">
    <name type="scientific">Cercophora scortea</name>
    <dbReference type="NCBI Taxonomy" id="314031"/>
    <lineage>
        <taxon>Eukaryota</taxon>
        <taxon>Fungi</taxon>
        <taxon>Dikarya</taxon>
        <taxon>Ascomycota</taxon>
        <taxon>Pezizomycotina</taxon>
        <taxon>Sordariomycetes</taxon>
        <taxon>Sordariomycetidae</taxon>
        <taxon>Sordariales</taxon>
        <taxon>Lasiosphaeriaceae</taxon>
        <taxon>Cercophora</taxon>
    </lineage>
</organism>
<dbReference type="PANTHER" id="PTHR28015">
    <property type="entry name" value="ATP SYNTHASE ASSEMBLY FACTOR FMC1, MITOCHONDRIAL"/>
    <property type="match status" value="1"/>
</dbReference>
<dbReference type="EMBL" id="JAUEPO010000002">
    <property type="protein sequence ID" value="KAK3333078.1"/>
    <property type="molecule type" value="Genomic_DNA"/>
</dbReference>
<accession>A0AAE0MIN3</accession>
<reference evidence="1" key="1">
    <citation type="journal article" date="2023" name="Mol. Phylogenet. Evol.">
        <title>Genome-scale phylogeny and comparative genomics of the fungal order Sordariales.</title>
        <authorList>
            <person name="Hensen N."/>
            <person name="Bonometti L."/>
            <person name="Westerberg I."/>
            <person name="Brannstrom I.O."/>
            <person name="Guillou S."/>
            <person name="Cros-Aarteil S."/>
            <person name="Calhoun S."/>
            <person name="Haridas S."/>
            <person name="Kuo A."/>
            <person name="Mondo S."/>
            <person name="Pangilinan J."/>
            <person name="Riley R."/>
            <person name="LaButti K."/>
            <person name="Andreopoulos B."/>
            <person name="Lipzen A."/>
            <person name="Chen C."/>
            <person name="Yan M."/>
            <person name="Daum C."/>
            <person name="Ng V."/>
            <person name="Clum A."/>
            <person name="Steindorff A."/>
            <person name="Ohm R.A."/>
            <person name="Martin F."/>
            <person name="Silar P."/>
            <person name="Natvig D.O."/>
            <person name="Lalanne C."/>
            <person name="Gautier V."/>
            <person name="Ament-Velasquez S.L."/>
            <person name="Kruys A."/>
            <person name="Hutchinson M.I."/>
            <person name="Powell A.J."/>
            <person name="Barry K."/>
            <person name="Miller A.N."/>
            <person name="Grigoriev I.V."/>
            <person name="Debuchy R."/>
            <person name="Gladieux P."/>
            <person name="Hiltunen Thoren M."/>
            <person name="Johannesson H."/>
        </authorList>
    </citation>
    <scope>NUCLEOTIDE SEQUENCE</scope>
    <source>
        <strain evidence="1">SMH4131-1</strain>
    </source>
</reference>
<evidence type="ECO:0000313" key="1">
    <source>
        <dbReference type="EMBL" id="KAK3333078.1"/>
    </source>
</evidence>
<dbReference type="AlphaFoldDB" id="A0AAE0MIN3"/>
<gene>
    <name evidence="1" type="ORF">B0T19DRAFT_398801</name>
</gene>
<dbReference type="PANTHER" id="PTHR28015:SF1">
    <property type="entry name" value="ATP SYNTHASE ASSEMBLY FACTOR FMC1, MITOCHONDRIAL"/>
    <property type="match status" value="1"/>
</dbReference>
<dbReference type="Proteomes" id="UP001286456">
    <property type="component" value="Unassembled WGS sequence"/>
</dbReference>
<protein>
    <submittedName>
        <fullName evidence="1">Ras guanyl-nucleotide exchange factor</fullName>
    </submittedName>
</protein>
<sequence length="124" mass="13734">MATPSPSTVRALYRSLLKELPPRPVLVTPRSPVHQRLRDNFLSSSKNAPATTTTPDAVQIAQAEQFLNYFKAQRSFTTLIERYNPGADMDEEERVRLSARRVGMNLPKEYGVGGGEGKGEGSKE</sequence>
<dbReference type="InterPro" id="IPR039196">
    <property type="entry name" value="Fmc1"/>
</dbReference>
<keyword evidence="2" id="KW-1185">Reference proteome</keyword>
<dbReference type="GO" id="GO:0033615">
    <property type="term" value="P:mitochondrial proton-transporting ATP synthase complex assembly"/>
    <property type="evidence" value="ECO:0007669"/>
    <property type="project" value="InterPro"/>
</dbReference>